<dbReference type="AlphaFoldDB" id="A0A378IVI3"/>
<evidence type="ECO:0000313" key="1">
    <source>
        <dbReference type="EMBL" id="STX39063.1"/>
    </source>
</evidence>
<evidence type="ECO:0000313" key="2">
    <source>
        <dbReference type="Proteomes" id="UP000254033"/>
    </source>
</evidence>
<sequence length="57" mass="6631">MNYDNYHYSNFGPFPNSTLDEEHKSLTLPCQRLNTTAIPFAEKGPTKRLDVCRWSIL</sequence>
<protein>
    <submittedName>
        <fullName evidence="1">Uncharacterized protein</fullName>
    </submittedName>
</protein>
<name>A0A378IVI3_9GAMM</name>
<proteinExistence type="predicted"/>
<gene>
    <name evidence="1" type="ORF">NCTC11978_02254</name>
</gene>
<dbReference type="EMBL" id="UGNY01000001">
    <property type="protein sequence ID" value="STX39063.1"/>
    <property type="molecule type" value="Genomic_DNA"/>
</dbReference>
<organism evidence="1 2">
    <name type="scientific">Legionella feeleii</name>
    <dbReference type="NCBI Taxonomy" id="453"/>
    <lineage>
        <taxon>Bacteria</taxon>
        <taxon>Pseudomonadati</taxon>
        <taxon>Pseudomonadota</taxon>
        <taxon>Gammaproteobacteria</taxon>
        <taxon>Legionellales</taxon>
        <taxon>Legionellaceae</taxon>
        <taxon>Legionella</taxon>
    </lineage>
</organism>
<reference evidence="1 2" key="1">
    <citation type="submission" date="2018-06" db="EMBL/GenBank/DDBJ databases">
        <authorList>
            <consortium name="Pathogen Informatics"/>
            <person name="Doyle S."/>
        </authorList>
    </citation>
    <scope>NUCLEOTIDE SEQUENCE [LARGE SCALE GENOMIC DNA]</scope>
    <source>
        <strain evidence="1 2">NCTC11978</strain>
    </source>
</reference>
<dbReference type="Proteomes" id="UP000254033">
    <property type="component" value="Unassembled WGS sequence"/>
</dbReference>
<accession>A0A378IVI3</accession>